<dbReference type="eggNOG" id="ENOG50338U3">
    <property type="taxonomic scope" value="Bacteria"/>
</dbReference>
<dbReference type="AlphaFoldDB" id="C6BZ27"/>
<evidence type="ECO:0000313" key="2">
    <source>
        <dbReference type="Proteomes" id="UP000002601"/>
    </source>
</evidence>
<organism evidence="1 2">
    <name type="scientific">Maridesulfovibrio salexigens (strain ATCC 14822 / DSM 2638 / NCIMB 8403 / VKM B-1763)</name>
    <name type="common">Desulfovibrio salexigens</name>
    <dbReference type="NCBI Taxonomy" id="526222"/>
    <lineage>
        <taxon>Bacteria</taxon>
        <taxon>Pseudomonadati</taxon>
        <taxon>Thermodesulfobacteriota</taxon>
        <taxon>Desulfovibrionia</taxon>
        <taxon>Desulfovibrionales</taxon>
        <taxon>Desulfovibrionaceae</taxon>
        <taxon>Maridesulfovibrio</taxon>
    </lineage>
</organism>
<dbReference type="HOGENOM" id="CLU_2522100_0_0_7"/>
<reference evidence="1 2" key="1">
    <citation type="submission" date="2009-06" db="EMBL/GenBank/DDBJ databases">
        <title>Complete sequence of Desulfovibrio salexigens DSM 2638.</title>
        <authorList>
            <consortium name="US DOE Joint Genome Institute"/>
            <person name="Lucas S."/>
            <person name="Copeland A."/>
            <person name="Lapidus A."/>
            <person name="Glavina del Rio T."/>
            <person name="Tice H."/>
            <person name="Bruce D."/>
            <person name="Goodwin L."/>
            <person name="Pitluck S."/>
            <person name="Munk A.C."/>
            <person name="Brettin T."/>
            <person name="Detter J.C."/>
            <person name="Han C."/>
            <person name="Tapia R."/>
            <person name="Larimer F."/>
            <person name="Land M."/>
            <person name="Hauser L."/>
            <person name="Kyrpides N."/>
            <person name="Anderson I."/>
            <person name="Wall J.D."/>
            <person name="Arkin A.P."/>
            <person name="Dehal P."/>
            <person name="Chivian D."/>
            <person name="Giles B."/>
            <person name="Hazen T.C."/>
        </authorList>
    </citation>
    <scope>NUCLEOTIDE SEQUENCE [LARGE SCALE GENOMIC DNA]</scope>
    <source>
        <strain evidence="2">ATCC 14822 / DSM 2638 / NCIMB 8403 / VKM B-1763</strain>
    </source>
</reference>
<keyword evidence="2" id="KW-1185">Reference proteome</keyword>
<dbReference type="EMBL" id="CP001649">
    <property type="protein sequence ID" value="ACS78851.1"/>
    <property type="molecule type" value="Genomic_DNA"/>
</dbReference>
<dbReference type="RefSeq" id="WP_015850670.1">
    <property type="nucleotide sequence ID" value="NC_012881.1"/>
</dbReference>
<evidence type="ECO:0000313" key="1">
    <source>
        <dbReference type="EMBL" id="ACS78851.1"/>
    </source>
</evidence>
<sequence>MKDQRGLYYYPSLQTRDTKMYVRENEGSIEFRLWSNDNPTIWDQHEWLPYDVIMEAAEEYKKRGSDRNPLALYDLNVAQQLIKEDKITH</sequence>
<dbReference type="OrthoDB" id="5420779at2"/>
<dbReference type="Proteomes" id="UP000002601">
    <property type="component" value="Chromosome"/>
</dbReference>
<proteinExistence type="predicted"/>
<accession>C6BZ27</accession>
<protein>
    <submittedName>
        <fullName evidence="1">Uncharacterized protein</fullName>
    </submittedName>
</protein>
<name>C6BZ27_MARSD</name>
<dbReference type="KEGG" id="dsa:Desal_0785"/>
<gene>
    <name evidence="1" type="ordered locus">Desal_0785</name>
</gene>
<dbReference type="STRING" id="526222.Desal_0785"/>